<proteinExistence type="predicted"/>
<dbReference type="HOGENOM" id="CLU_017028_7_5_6"/>
<dbReference type="OrthoDB" id="9801912at2"/>
<dbReference type="InterPro" id="IPR039424">
    <property type="entry name" value="SBP_5"/>
</dbReference>
<dbReference type="Pfam" id="PF00496">
    <property type="entry name" value="SBP_bac_5"/>
    <property type="match status" value="1"/>
</dbReference>
<dbReference type="STRING" id="762983.HMPREF9444_00591"/>
<dbReference type="PROSITE" id="PS51257">
    <property type="entry name" value="PROKAR_LIPOPROTEIN"/>
    <property type="match status" value="1"/>
</dbReference>
<sequence>MLKIKNQIKKLLSVFFLVFILPLAIVSCGKSDNMTAGTSANNEKSLKVGLFFLNYSLDPKDYFNGWILVRVGAGETLLRLDDKGSLIPALAEQFKVINKTTYELTLKQGIKFSDASELNADMVKRNLERIFAYSPRAKQYFEPLKISADNTKRTITIYTKKPCPELFYNLCEPLFAVIKLPESNQDLTVSLPVTTGPYQISSFTPNEHIQVTPNPYFRDGKAPLSSIDFYYIPDAQSRLISLKAGDLDIITTVDYPDFKLLQNDSAFNTQSTPGPRTDVVYLNHNNEFLKQKIIRKAISLAINRNEIAQLTGSEPASGVISPHFDFGREITTTDYNPSLAASLLDTAKIIDLNHDGIREFNGQNIELNYRLKSDHGSADSLIIAQCIKEDLAALGIKVNLIQTENLSAAISAADFDLCSANDSALPTGDSGYFLKSRYHSKGDANFGHYANQDLDALLSKLEESFERNKRVKLTVQIANLLNEDVAALYISYPKLNIVSSNRVKDLHLYTFDYYLIDSKVNVDAGTFTN</sequence>
<name>E8LIS1_SUCHY</name>
<dbReference type="GO" id="GO:0043190">
    <property type="term" value="C:ATP-binding cassette (ABC) transporter complex"/>
    <property type="evidence" value="ECO:0007669"/>
    <property type="project" value="InterPro"/>
</dbReference>
<dbReference type="EMBL" id="AEVO01000026">
    <property type="protein sequence ID" value="EFY07605.1"/>
    <property type="molecule type" value="Genomic_DNA"/>
</dbReference>
<keyword evidence="3" id="KW-1185">Reference proteome</keyword>
<dbReference type="PANTHER" id="PTHR30290:SF81">
    <property type="entry name" value="OLIGOPEPTIDE-BINDING PROTEIN OPPA"/>
    <property type="match status" value="1"/>
</dbReference>
<dbReference type="GO" id="GO:1904680">
    <property type="term" value="F:peptide transmembrane transporter activity"/>
    <property type="evidence" value="ECO:0007669"/>
    <property type="project" value="TreeGrafter"/>
</dbReference>
<comment type="caution">
    <text evidence="2">The sequence shown here is derived from an EMBL/GenBank/DDBJ whole genome shotgun (WGS) entry which is preliminary data.</text>
</comment>
<dbReference type="PANTHER" id="PTHR30290">
    <property type="entry name" value="PERIPLASMIC BINDING COMPONENT OF ABC TRANSPORTER"/>
    <property type="match status" value="1"/>
</dbReference>
<evidence type="ECO:0000313" key="3">
    <source>
        <dbReference type="Proteomes" id="UP000018458"/>
    </source>
</evidence>
<reference evidence="2 3" key="1">
    <citation type="submission" date="2011-01" db="EMBL/GenBank/DDBJ databases">
        <authorList>
            <person name="Weinstock G."/>
            <person name="Sodergren E."/>
            <person name="Clifton S."/>
            <person name="Fulton L."/>
            <person name="Fulton B."/>
            <person name="Courtney L."/>
            <person name="Fronick C."/>
            <person name="Harrison M."/>
            <person name="Strong C."/>
            <person name="Farmer C."/>
            <person name="Delahaunty K."/>
            <person name="Markovic C."/>
            <person name="Hall O."/>
            <person name="Minx P."/>
            <person name="Tomlinson C."/>
            <person name="Mitreva M."/>
            <person name="Hou S."/>
            <person name="Chen J."/>
            <person name="Wollam A."/>
            <person name="Pepin K.H."/>
            <person name="Johnson M."/>
            <person name="Bhonagiri V."/>
            <person name="Zhang X."/>
            <person name="Suruliraj S."/>
            <person name="Warren W."/>
            <person name="Chinwalla A."/>
            <person name="Mardis E.R."/>
            <person name="Wilson R.K."/>
        </authorList>
    </citation>
    <scope>NUCLEOTIDE SEQUENCE [LARGE SCALE GENOMIC DNA]</scope>
    <source>
        <strain evidence="3">DSM 22608 / JCM 16073 / KCTC 15190 / YIT 12066</strain>
    </source>
</reference>
<dbReference type="InterPro" id="IPR030678">
    <property type="entry name" value="Peptide/Ni-bd"/>
</dbReference>
<dbReference type="Proteomes" id="UP000018458">
    <property type="component" value="Unassembled WGS sequence"/>
</dbReference>
<dbReference type="GO" id="GO:0030288">
    <property type="term" value="C:outer membrane-bounded periplasmic space"/>
    <property type="evidence" value="ECO:0007669"/>
    <property type="project" value="UniProtKB-ARBA"/>
</dbReference>
<feature type="domain" description="Solute-binding protein family 5" evidence="1">
    <location>
        <begin position="86"/>
        <end position="443"/>
    </location>
</feature>
<protein>
    <submittedName>
        <fullName evidence="2">ABC transporter, substrate-binding protein, family 5</fullName>
    </submittedName>
</protein>
<dbReference type="RefSeq" id="WP_009142809.1">
    <property type="nucleotide sequence ID" value="NZ_GL830964.1"/>
</dbReference>
<organism evidence="2 3">
    <name type="scientific">Succinatimonas hippei (strain DSM 22608 / JCM 16073 / KCTC 15190 / YIT 12066)</name>
    <dbReference type="NCBI Taxonomy" id="762983"/>
    <lineage>
        <taxon>Bacteria</taxon>
        <taxon>Pseudomonadati</taxon>
        <taxon>Pseudomonadota</taxon>
        <taxon>Gammaproteobacteria</taxon>
        <taxon>Aeromonadales</taxon>
        <taxon>Succinivibrionaceae</taxon>
        <taxon>Succinatimonas</taxon>
    </lineage>
</organism>
<dbReference type="eggNOG" id="COG0747">
    <property type="taxonomic scope" value="Bacteria"/>
</dbReference>
<dbReference type="InterPro" id="IPR000914">
    <property type="entry name" value="SBP_5_dom"/>
</dbReference>
<evidence type="ECO:0000313" key="2">
    <source>
        <dbReference type="EMBL" id="EFY07605.1"/>
    </source>
</evidence>
<gene>
    <name evidence="2" type="ORF">HMPREF9444_00591</name>
</gene>
<dbReference type="Gene3D" id="3.10.105.10">
    <property type="entry name" value="Dipeptide-binding Protein, Domain 3"/>
    <property type="match status" value="1"/>
</dbReference>
<dbReference type="SUPFAM" id="SSF53850">
    <property type="entry name" value="Periplasmic binding protein-like II"/>
    <property type="match status" value="1"/>
</dbReference>
<dbReference type="PIRSF" id="PIRSF002741">
    <property type="entry name" value="MppA"/>
    <property type="match status" value="1"/>
</dbReference>
<dbReference type="Gene3D" id="3.40.190.10">
    <property type="entry name" value="Periplasmic binding protein-like II"/>
    <property type="match status" value="1"/>
</dbReference>
<dbReference type="GO" id="GO:0015833">
    <property type="term" value="P:peptide transport"/>
    <property type="evidence" value="ECO:0007669"/>
    <property type="project" value="TreeGrafter"/>
</dbReference>
<accession>E8LIS1</accession>
<evidence type="ECO:0000259" key="1">
    <source>
        <dbReference type="Pfam" id="PF00496"/>
    </source>
</evidence>
<dbReference type="AlphaFoldDB" id="E8LIS1"/>